<feature type="signal peptide" evidence="1">
    <location>
        <begin position="1"/>
        <end position="17"/>
    </location>
</feature>
<accession>A0A7T8JXG1</accession>
<organism evidence="2 3">
    <name type="scientific">Caligus rogercresseyi</name>
    <name type="common">Sea louse</name>
    <dbReference type="NCBI Taxonomy" id="217165"/>
    <lineage>
        <taxon>Eukaryota</taxon>
        <taxon>Metazoa</taxon>
        <taxon>Ecdysozoa</taxon>
        <taxon>Arthropoda</taxon>
        <taxon>Crustacea</taxon>
        <taxon>Multicrustacea</taxon>
        <taxon>Hexanauplia</taxon>
        <taxon>Copepoda</taxon>
        <taxon>Siphonostomatoida</taxon>
        <taxon>Caligidae</taxon>
        <taxon>Caligus</taxon>
    </lineage>
</organism>
<evidence type="ECO:0000313" key="3">
    <source>
        <dbReference type="Proteomes" id="UP000595437"/>
    </source>
</evidence>
<proteinExistence type="predicted"/>
<sequence>MFLSFFLVTALTHFSDWDPLLDFFKWVCGRCGLRRGARAVGSLEGIHRRGSHS</sequence>
<dbReference type="Proteomes" id="UP000595437">
    <property type="component" value="Chromosome 12"/>
</dbReference>
<feature type="chain" id="PRO_5031330954" evidence="1">
    <location>
        <begin position="18"/>
        <end position="53"/>
    </location>
</feature>
<gene>
    <name evidence="2" type="ORF">FKW44_017718</name>
</gene>
<evidence type="ECO:0000256" key="1">
    <source>
        <dbReference type="SAM" id="SignalP"/>
    </source>
</evidence>
<protein>
    <submittedName>
        <fullName evidence="2">Uncharacterized protein</fullName>
    </submittedName>
</protein>
<keyword evidence="3" id="KW-1185">Reference proteome</keyword>
<dbReference type="EMBL" id="CP045901">
    <property type="protein sequence ID" value="QQP37450.1"/>
    <property type="molecule type" value="Genomic_DNA"/>
</dbReference>
<name>A0A7T8JXG1_CALRO</name>
<keyword evidence="1" id="KW-0732">Signal</keyword>
<evidence type="ECO:0000313" key="2">
    <source>
        <dbReference type="EMBL" id="QQP37450.1"/>
    </source>
</evidence>
<dbReference type="AlphaFoldDB" id="A0A7T8JXG1"/>
<reference evidence="3" key="1">
    <citation type="submission" date="2021-01" db="EMBL/GenBank/DDBJ databases">
        <title>Caligus Genome Assembly.</title>
        <authorList>
            <person name="Gallardo-Escarate C."/>
        </authorList>
    </citation>
    <scope>NUCLEOTIDE SEQUENCE [LARGE SCALE GENOMIC DNA]</scope>
</reference>